<keyword evidence="3" id="KW-1003">Cell membrane</keyword>
<sequence length="316" mass="33953">MRSLLPRLGRLVVVLFLVTLFASLLVSFLPGDPAAVVAPFASDQQRAEIADELGISDPLPVRYVNWLGGFVTGDLGKTYSGPTSSTEVSTQVADALPVSLTLMVYAQIIALGLAIPLGVAAAYRAGGWLDRVISSSSFLFLALPAFVLGFMLSYYVRFKMGLFRTRGGYVPLWEDPVTNFQFMFLPAVSLALGQVAIYARLLRADMIATLQQDFITMARAKGISTQRILWRHALRPSSITLLTAAGLNIGTLIGGALVIEVVFQLPGMGLLAASAIGGRQLVAVQSIVAIFAVLYVAVNVFVDLAYTVVDPRIRRA</sequence>
<evidence type="ECO:0000256" key="1">
    <source>
        <dbReference type="ARBA" id="ARBA00004651"/>
    </source>
</evidence>
<dbReference type="AlphaFoldDB" id="A0A936NA12"/>
<dbReference type="Pfam" id="PF19300">
    <property type="entry name" value="BPD_transp_1_N"/>
    <property type="match status" value="1"/>
</dbReference>
<gene>
    <name evidence="9" type="ORF">IPN02_03020</name>
</gene>
<name>A0A936NA12_9ACTN</name>
<dbReference type="EMBL" id="JADJZA010000001">
    <property type="protein sequence ID" value="MBK9295846.1"/>
    <property type="molecule type" value="Genomic_DNA"/>
</dbReference>
<evidence type="ECO:0000256" key="6">
    <source>
        <dbReference type="ARBA" id="ARBA00023136"/>
    </source>
</evidence>
<feature type="transmembrane region" description="Helical" evidence="7">
    <location>
        <begin position="239"/>
        <end position="263"/>
    </location>
</feature>
<dbReference type="PANTHER" id="PTHR43163">
    <property type="entry name" value="DIPEPTIDE TRANSPORT SYSTEM PERMEASE PROTEIN DPPB-RELATED"/>
    <property type="match status" value="1"/>
</dbReference>
<accession>A0A936NA12</accession>
<evidence type="ECO:0000256" key="4">
    <source>
        <dbReference type="ARBA" id="ARBA00022692"/>
    </source>
</evidence>
<comment type="caution">
    <text evidence="9">The sequence shown here is derived from an EMBL/GenBank/DDBJ whole genome shotgun (WGS) entry which is preliminary data.</text>
</comment>
<evidence type="ECO:0000256" key="5">
    <source>
        <dbReference type="ARBA" id="ARBA00022989"/>
    </source>
</evidence>
<keyword evidence="6 7" id="KW-0472">Membrane</keyword>
<dbReference type="InterPro" id="IPR045621">
    <property type="entry name" value="BPD_transp_1_N"/>
</dbReference>
<dbReference type="GO" id="GO:0055085">
    <property type="term" value="P:transmembrane transport"/>
    <property type="evidence" value="ECO:0007669"/>
    <property type="project" value="InterPro"/>
</dbReference>
<dbReference type="Pfam" id="PF00528">
    <property type="entry name" value="BPD_transp_1"/>
    <property type="match status" value="1"/>
</dbReference>
<dbReference type="PROSITE" id="PS50928">
    <property type="entry name" value="ABC_TM1"/>
    <property type="match status" value="1"/>
</dbReference>
<dbReference type="SUPFAM" id="SSF161098">
    <property type="entry name" value="MetI-like"/>
    <property type="match status" value="1"/>
</dbReference>
<protein>
    <submittedName>
        <fullName evidence="9">ABC transporter permease</fullName>
    </submittedName>
</protein>
<evidence type="ECO:0000313" key="9">
    <source>
        <dbReference type="EMBL" id="MBK9295846.1"/>
    </source>
</evidence>
<proteinExistence type="inferred from homology"/>
<evidence type="ECO:0000259" key="8">
    <source>
        <dbReference type="PROSITE" id="PS50928"/>
    </source>
</evidence>
<evidence type="ECO:0000256" key="3">
    <source>
        <dbReference type="ARBA" id="ARBA00022475"/>
    </source>
</evidence>
<evidence type="ECO:0000313" key="10">
    <source>
        <dbReference type="Proteomes" id="UP000727993"/>
    </source>
</evidence>
<dbReference type="GO" id="GO:0005886">
    <property type="term" value="C:plasma membrane"/>
    <property type="evidence" value="ECO:0007669"/>
    <property type="project" value="UniProtKB-SubCell"/>
</dbReference>
<evidence type="ECO:0000256" key="7">
    <source>
        <dbReference type="RuleBase" id="RU363032"/>
    </source>
</evidence>
<organism evidence="9 10">
    <name type="scientific">Candidatus Neomicrothrix subdominans</name>
    <dbReference type="NCBI Taxonomy" id="2954438"/>
    <lineage>
        <taxon>Bacteria</taxon>
        <taxon>Bacillati</taxon>
        <taxon>Actinomycetota</taxon>
        <taxon>Acidimicrobiia</taxon>
        <taxon>Acidimicrobiales</taxon>
        <taxon>Microthrixaceae</taxon>
        <taxon>Candidatus Neomicrothrix</taxon>
    </lineage>
</organism>
<feature type="transmembrane region" description="Helical" evidence="7">
    <location>
        <begin position="283"/>
        <end position="309"/>
    </location>
</feature>
<keyword evidence="4 7" id="KW-0812">Transmembrane</keyword>
<feature type="transmembrane region" description="Helical" evidence="7">
    <location>
        <begin position="180"/>
        <end position="201"/>
    </location>
</feature>
<feature type="transmembrane region" description="Helical" evidence="7">
    <location>
        <begin position="104"/>
        <end position="126"/>
    </location>
</feature>
<keyword evidence="5 7" id="KW-1133">Transmembrane helix</keyword>
<comment type="subcellular location">
    <subcellularLocation>
        <location evidence="1 7">Cell membrane</location>
        <topology evidence="1 7">Multi-pass membrane protein</topology>
    </subcellularLocation>
</comment>
<keyword evidence="2 7" id="KW-0813">Transport</keyword>
<dbReference type="Gene3D" id="1.10.3720.10">
    <property type="entry name" value="MetI-like"/>
    <property type="match status" value="1"/>
</dbReference>
<comment type="similarity">
    <text evidence="7">Belongs to the binding-protein-dependent transport system permease family.</text>
</comment>
<dbReference type="Proteomes" id="UP000727993">
    <property type="component" value="Unassembled WGS sequence"/>
</dbReference>
<reference evidence="9 10" key="1">
    <citation type="submission" date="2020-10" db="EMBL/GenBank/DDBJ databases">
        <title>Connecting structure to function with the recovery of over 1000 high-quality activated sludge metagenome-assembled genomes encoding full-length rRNA genes using long-read sequencing.</title>
        <authorList>
            <person name="Singleton C.M."/>
            <person name="Petriglieri F."/>
            <person name="Kristensen J.M."/>
            <person name="Kirkegaard R.H."/>
            <person name="Michaelsen T.Y."/>
            <person name="Andersen M.H."/>
            <person name="Karst S.M."/>
            <person name="Dueholm M.S."/>
            <person name="Nielsen P.H."/>
            <person name="Albertsen M."/>
        </authorList>
    </citation>
    <scope>NUCLEOTIDE SEQUENCE [LARGE SCALE GENOMIC DNA]</scope>
    <source>
        <strain evidence="9">Lyne_18-Q3-R50-59_MAXAC.006</strain>
    </source>
</reference>
<feature type="transmembrane region" description="Helical" evidence="7">
    <location>
        <begin position="138"/>
        <end position="156"/>
    </location>
</feature>
<dbReference type="InterPro" id="IPR000515">
    <property type="entry name" value="MetI-like"/>
</dbReference>
<dbReference type="InterPro" id="IPR035906">
    <property type="entry name" value="MetI-like_sf"/>
</dbReference>
<dbReference type="CDD" id="cd06261">
    <property type="entry name" value="TM_PBP2"/>
    <property type="match status" value="1"/>
</dbReference>
<evidence type="ECO:0000256" key="2">
    <source>
        <dbReference type="ARBA" id="ARBA00022448"/>
    </source>
</evidence>
<dbReference type="PANTHER" id="PTHR43163:SF6">
    <property type="entry name" value="DIPEPTIDE TRANSPORT SYSTEM PERMEASE PROTEIN DPPB-RELATED"/>
    <property type="match status" value="1"/>
</dbReference>
<feature type="domain" description="ABC transmembrane type-1" evidence="8">
    <location>
        <begin position="96"/>
        <end position="306"/>
    </location>
</feature>